<dbReference type="EMBL" id="KV419407">
    <property type="protein sequence ID" value="KZS93378.1"/>
    <property type="molecule type" value="Genomic_DNA"/>
</dbReference>
<reference evidence="2 3" key="1">
    <citation type="journal article" date="2016" name="Mol. Biol. Evol.">
        <title>Comparative Genomics of Early-Diverging Mushroom-Forming Fungi Provides Insights into the Origins of Lignocellulose Decay Capabilities.</title>
        <authorList>
            <person name="Nagy L.G."/>
            <person name="Riley R."/>
            <person name="Tritt A."/>
            <person name="Adam C."/>
            <person name="Daum C."/>
            <person name="Floudas D."/>
            <person name="Sun H."/>
            <person name="Yadav J.S."/>
            <person name="Pangilinan J."/>
            <person name="Larsson K.H."/>
            <person name="Matsuura K."/>
            <person name="Barry K."/>
            <person name="Labutti K."/>
            <person name="Kuo R."/>
            <person name="Ohm R.A."/>
            <person name="Bhattacharya S.S."/>
            <person name="Shirouzu T."/>
            <person name="Yoshinaga Y."/>
            <person name="Martin F.M."/>
            <person name="Grigoriev I.V."/>
            <person name="Hibbett D.S."/>
        </authorList>
    </citation>
    <scope>NUCLEOTIDE SEQUENCE [LARGE SCALE GENOMIC DNA]</scope>
    <source>
        <strain evidence="2 3">HHB9708</strain>
    </source>
</reference>
<keyword evidence="3" id="KW-1185">Reference proteome</keyword>
<organism evidence="2 3">
    <name type="scientific">Sistotremastrum niveocremeum HHB9708</name>
    <dbReference type="NCBI Taxonomy" id="1314777"/>
    <lineage>
        <taxon>Eukaryota</taxon>
        <taxon>Fungi</taxon>
        <taxon>Dikarya</taxon>
        <taxon>Basidiomycota</taxon>
        <taxon>Agaricomycotina</taxon>
        <taxon>Agaricomycetes</taxon>
        <taxon>Sistotremastrales</taxon>
        <taxon>Sistotremastraceae</taxon>
        <taxon>Sertulicium</taxon>
        <taxon>Sertulicium niveocremeum</taxon>
    </lineage>
</organism>
<feature type="region of interest" description="Disordered" evidence="1">
    <location>
        <begin position="226"/>
        <end position="254"/>
    </location>
</feature>
<sequence>MITPDTTRMSSSFWLGNPDQSLLQNQTPLAGLNDPFFTPIPASTTAKFQLTGTSKPVLRDRQQERTGEKEEKSDDMFARRKRDSYLHTPNGIDLTPYSTRGRRAPSTKTETPKPSSSHLSDSIPGAFKVPLSRSPGLHSTPTLSEFNIQLPLHEIKNQFKPLVSEGPIRDTQSRDAERIALDVDSDKRHEVEVHKTRTLYRHLAHRGSMSSPQRRGLSLQLPQMCHSQSTGKAGPTYHHFVNHPRGSPARPLNA</sequence>
<accession>A0A164UMR2</accession>
<feature type="compositionally biased region" description="Basic and acidic residues" evidence="1">
    <location>
        <begin position="57"/>
        <end position="78"/>
    </location>
</feature>
<protein>
    <submittedName>
        <fullName evidence="2">Uncharacterized protein</fullName>
    </submittedName>
</protein>
<feature type="compositionally biased region" description="Low complexity" evidence="1">
    <location>
        <begin position="106"/>
        <end position="117"/>
    </location>
</feature>
<gene>
    <name evidence="2" type="ORF">SISNIDRAFT_485633</name>
</gene>
<evidence type="ECO:0000313" key="3">
    <source>
        <dbReference type="Proteomes" id="UP000076722"/>
    </source>
</evidence>
<feature type="region of interest" description="Disordered" evidence="1">
    <location>
        <begin position="47"/>
        <end position="125"/>
    </location>
</feature>
<dbReference type="AlphaFoldDB" id="A0A164UMR2"/>
<dbReference type="Proteomes" id="UP000076722">
    <property type="component" value="Unassembled WGS sequence"/>
</dbReference>
<name>A0A164UMR2_9AGAM</name>
<proteinExistence type="predicted"/>
<evidence type="ECO:0000256" key="1">
    <source>
        <dbReference type="SAM" id="MobiDB-lite"/>
    </source>
</evidence>
<evidence type="ECO:0000313" key="2">
    <source>
        <dbReference type="EMBL" id="KZS93378.1"/>
    </source>
</evidence>